<sequence>MAASRLLVVVGLGLFAMSWLQTSAIGSSGTIMLDQTRGRHEHFLARQVSDQLHTQNLQLWARNSFSIAVTEYLSRDGKVLRGGQGTTSKGRNTPRIQGRASIRQ</sequence>
<feature type="signal peptide" evidence="2">
    <location>
        <begin position="1"/>
        <end position="24"/>
    </location>
</feature>
<name>A0A014NCX3_9HYPO</name>
<feature type="compositionally biased region" description="Polar residues" evidence="1">
    <location>
        <begin position="86"/>
        <end position="95"/>
    </location>
</feature>
<proteinExistence type="predicted"/>
<feature type="chain" id="PRO_5001472794" evidence="2">
    <location>
        <begin position="25"/>
        <end position="104"/>
    </location>
</feature>
<organism evidence="3 4">
    <name type="scientific">Metarhizium robertsii</name>
    <dbReference type="NCBI Taxonomy" id="568076"/>
    <lineage>
        <taxon>Eukaryota</taxon>
        <taxon>Fungi</taxon>
        <taxon>Dikarya</taxon>
        <taxon>Ascomycota</taxon>
        <taxon>Pezizomycotina</taxon>
        <taxon>Sordariomycetes</taxon>
        <taxon>Hypocreomycetidae</taxon>
        <taxon>Hypocreales</taxon>
        <taxon>Clavicipitaceae</taxon>
        <taxon>Metarhizium</taxon>
    </lineage>
</organism>
<evidence type="ECO:0000256" key="1">
    <source>
        <dbReference type="SAM" id="MobiDB-lite"/>
    </source>
</evidence>
<evidence type="ECO:0000256" key="2">
    <source>
        <dbReference type="SAM" id="SignalP"/>
    </source>
</evidence>
<evidence type="ECO:0000313" key="4">
    <source>
        <dbReference type="Proteomes" id="UP000030151"/>
    </source>
</evidence>
<dbReference type="AlphaFoldDB" id="A0A014NCX3"/>
<feature type="region of interest" description="Disordered" evidence="1">
    <location>
        <begin position="79"/>
        <end position="104"/>
    </location>
</feature>
<accession>A0A014NCX3</accession>
<dbReference type="EMBL" id="JELW01000018">
    <property type="protein sequence ID" value="EXU99512.1"/>
    <property type="molecule type" value="Genomic_DNA"/>
</dbReference>
<dbReference type="HOGENOM" id="CLU_2250738_0_0_1"/>
<comment type="caution">
    <text evidence="3">The sequence shown here is derived from an EMBL/GenBank/DDBJ whole genome shotgun (WGS) entry which is preliminary data.</text>
</comment>
<keyword evidence="2" id="KW-0732">Signal</keyword>
<gene>
    <name evidence="3" type="ORF">X797_007323</name>
</gene>
<protein>
    <submittedName>
        <fullName evidence="3">Uncharacterized protein</fullName>
    </submittedName>
</protein>
<dbReference type="Proteomes" id="UP000030151">
    <property type="component" value="Unassembled WGS sequence"/>
</dbReference>
<evidence type="ECO:0000313" key="3">
    <source>
        <dbReference type="EMBL" id="EXU99512.1"/>
    </source>
</evidence>
<reference evidence="3 4" key="1">
    <citation type="submission" date="2014-02" db="EMBL/GenBank/DDBJ databases">
        <title>The genome sequence of the entomopathogenic fungus Metarhizium robertsii ARSEF 2575.</title>
        <authorList>
            <person name="Giuliano Garisto Donzelli B."/>
            <person name="Roe B.A."/>
            <person name="Macmil S.L."/>
            <person name="Krasnoff S.B."/>
            <person name="Gibson D.M."/>
        </authorList>
    </citation>
    <scope>NUCLEOTIDE SEQUENCE [LARGE SCALE GENOMIC DNA]</scope>
    <source>
        <strain evidence="3 4">ARSEF 2575</strain>
    </source>
</reference>